<comment type="caution">
    <text evidence="1">The sequence shown here is derived from an EMBL/GenBank/DDBJ whole genome shotgun (WGS) entry which is preliminary data.</text>
</comment>
<dbReference type="Proteomes" id="UP001603857">
    <property type="component" value="Unassembled WGS sequence"/>
</dbReference>
<dbReference type="EMBL" id="JBGMDY010000003">
    <property type="protein sequence ID" value="KAL2341868.1"/>
    <property type="molecule type" value="Genomic_DNA"/>
</dbReference>
<gene>
    <name evidence="1" type="ORF">Fmac_009808</name>
</gene>
<proteinExistence type="predicted"/>
<reference evidence="1 2" key="1">
    <citation type="submission" date="2024-08" db="EMBL/GenBank/DDBJ databases">
        <title>Insights into the chromosomal genome structure of Flemingia macrophylla.</title>
        <authorList>
            <person name="Ding Y."/>
            <person name="Zhao Y."/>
            <person name="Bi W."/>
            <person name="Wu M."/>
            <person name="Zhao G."/>
            <person name="Gong Y."/>
            <person name="Li W."/>
            <person name="Zhang P."/>
        </authorList>
    </citation>
    <scope>NUCLEOTIDE SEQUENCE [LARGE SCALE GENOMIC DNA]</scope>
    <source>
        <strain evidence="1">DYQJB</strain>
        <tissue evidence="1">Leaf</tissue>
    </source>
</reference>
<accession>A0ABD1N2J7</accession>
<evidence type="ECO:0000313" key="1">
    <source>
        <dbReference type="EMBL" id="KAL2341868.1"/>
    </source>
</evidence>
<keyword evidence="2" id="KW-1185">Reference proteome</keyword>
<name>A0ABD1N2J7_9FABA</name>
<protein>
    <submittedName>
        <fullName evidence="1">Uncharacterized protein</fullName>
    </submittedName>
</protein>
<evidence type="ECO:0000313" key="2">
    <source>
        <dbReference type="Proteomes" id="UP001603857"/>
    </source>
</evidence>
<dbReference type="AlphaFoldDB" id="A0ABD1N2J7"/>
<organism evidence="1 2">
    <name type="scientific">Flemingia macrophylla</name>
    <dbReference type="NCBI Taxonomy" id="520843"/>
    <lineage>
        <taxon>Eukaryota</taxon>
        <taxon>Viridiplantae</taxon>
        <taxon>Streptophyta</taxon>
        <taxon>Embryophyta</taxon>
        <taxon>Tracheophyta</taxon>
        <taxon>Spermatophyta</taxon>
        <taxon>Magnoliopsida</taxon>
        <taxon>eudicotyledons</taxon>
        <taxon>Gunneridae</taxon>
        <taxon>Pentapetalae</taxon>
        <taxon>rosids</taxon>
        <taxon>fabids</taxon>
        <taxon>Fabales</taxon>
        <taxon>Fabaceae</taxon>
        <taxon>Papilionoideae</taxon>
        <taxon>50 kb inversion clade</taxon>
        <taxon>NPAAA clade</taxon>
        <taxon>indigoferoid/millettioid clade</taxon>
        <taxon>Phaseoleae</taxon>
        <taxon>Flemingia</taxon>
    </lineage>
</organism>
<sequence>MLFDPYKFPGNHSHRPIFSFRTGSDNNILYLALPKDNISSDENTISQGRSHIYRTSSPICITIS</sequence>